<dbReference type="AlphaFoldDB" id="A0A0E0IJU4"/>
<dbReference type="HOGENOM" id="CLU_1974108_0_0_1"/>
<name>A0A0E0IJU4_ORYNI</name>
<accession>A0A0E0IJU4</accession>
<protein>
    <submittedName>
        <fullName evidence="1">Uncharacterized protein</fullName>
    </submittedName>
</protein>
<reference evidence="1" key="1">
    <citation type="submission" date="2015-04" db="UniProtKB">
        <authorList>
            <consortium name="EnsemblPlants"/>
        </authorList>
    </citation>
    <scope>IDENTIFICATION</scope>
    <source>
        <strain evidence="1">SL10</strain>
    </source>
</reference>
<dbReference type="EnsemblPlants" id="ONIVA09G10750.1">
    <property type="protein sequence ID" value="ONIVA09G10750.1"/>
    <property type="gene ID" value="ONIVA09G10750"/>
</dbReference>
<sequence>MAARPTGGTAANRRRSLAVIVQGGGRSPTKPRMVRVLRELRALLSSVERGSKVRAQEIGRSFDWYTVPLFEFFHQNLFDQKEDGLGSGIAWDDENMMTTSIGGWLARWVDGSGLPQWTTRAWPAEDEHPRRGQ</sequence>
<proteinExistence type="predicted"/>
<dbReference type="Proteomes" id="UP000006591">
    <property type="component" value="Chromosome 9"/>
</dbReference>
<evidence type="ECO:0000313" key="2">
    <source>
        <dbReference type="Proteomes" id="UP000006591"/>
    </source>
</evidence>
<dbReference type="Gramene" id="ONIVA09G10750.1">
    <property type="protein sequence ID" value="ONIVA09G10750.1"/>
    <property type="gene ID" value="ONIVA09G10750"/>
</dbReference>
<organism evidence="1">
    <name type="scientific">Oryza nivara</name>
    <name type="common">Indian wild rice</name>
    <name type="synonym">Oryza sativa f. spontanea</name>
    <dbReference type="NCBI Taxonomy" id="4536"/>
    <lineage>
        <taxon>Eukaryota</taxon>
        <taxon>Viridiplantae</taxon>
        <taxon>Streptophyta</taxon>
        <taxon>Embryophyta</taxon>
        <taxon>Tracheophyta</taxon>
        <taxon>Spermatophyta</taxon>
        <taxon>Magnoliopsida</taxon>
        <taxon>Liliopsida</taxon>
        <taxon>Poales</taxon>
        <taxon>Poaceae</taxon>
        <taxon>BOP clade</taxon>
        <taxon>Oryzoideae</taxon>
        <taxon>Oryzeae</taxon>
        <taxon>Oryzinae</taxon>
        <taxon>Oryza</taxon>
    </lineage>
</organism>
<keyword evidence="2" id="KW-1185">Reference proteome</keyword>
<reference evidence="1" key="2">
    <citation type="submission" date="2018-04" db="EMBL/GenBank/DDBJ databases">
        <title>OnivRS2 (Oryza nivara Reference Sequence Version 2).</title>
        <authorList>
            <person name="Zhang J."/>
            <person name="Kudrna D."/>
            <person name="Lee S."/>
            <person name="Talag J."/>
            <person name="Rajasekar S."/>
            <person name="Welchert J."/>
            <person name="Hsing Y.-I."/>
            <person name="Wing R.A."/>
        </authorList>
    </citation>
    <scope>NUCLEOTIDE SEQUENCE [LARGE SCALE GENOMIC DNA]</scope>
    <source>
        <strain evidence="1">SL10</strain>
    </source>
</reference>
<evidence type="ECO:0000313" key="1">
    <source>
        <dbReference type="EnsemblPlants" id="ONIVA09G10750.1"/>
    </source>
</evidence>